<keyword evidence="3" id="KW-1185">Reference proteome</keyword>
<feature type="compositionally biased region" description="Acidic residues" evidence="1">
    <location>
        <begin position="191"/>
        <end position="200"/>
    </location>
</feature>
<evidence type="ECO:0000313" key="2">
    <source>
        <dbReference type="EMBL" id="EJK52456.1"/>
    </source>
</evidence>
<reference evidence="2 3" key="1">
    <citation type="journal article" date="2012" name="Genome Biol.">
        <title>Genome and low-iron response of an oceanic diatom adapted to chronic iron limitation.</title>
        <authorList>
            <person name="Lommer M."/>
            <person name="Specht M."/>
            <person name="Roy A.S."/>
            <person name="Kraemer L."/>
            <person name="Andreson R."/>
            <person name="Gutowska M.A."/>
            <person name="Wolf J."/>
            <person name="Bergner S.V."/>
            <person name="Schilhabel M.B."/>
            <person name="Klostermeier U.C."/>
            <person name="Beiko R.G."/>
            <person name="Rosenstiel P."/>
            <person name="Hippler M."/>
            <person name="Laroche J."/>
        </authorList>
    </citation>
    <scope>NUCLEOTIDE SEQUENCE [LARGE SCALE GENOMIC DNA]</scope>
    <source>
        <strain evidence="2 3">CCMP1005</strain>
    </source>
</reference>
<organism evidence="2 3">
    <name type="scientific">Thalassiosira oceanica</name>
    <name type="common">Marine diatom</name>
    <dbReference type="NCBI Taxonomy" id="159749"/>
    <lineage>
        <taxon>Eukaryota</taxon>
        <taxon>Sar</taxon>
        <taxon>Stramenopiles</taxon>
        <taxon>Ochrophyta</taxon>
        <taxon>Bacillariophyta</taxon>
        <taxon>Coscinodiscophyceae</taxon>
        <taxon>Thalassiosirophycidae</taxon>
        <taxon>Thalassiosirales</taxon>
        <taxon>Thalassiosiraceae</taxon>
        <taxon>Thalassiosira</taxon>
    </lineage>
</organism>
<proteinExistence type="predicted"/>
<name>K0RU93_THAOC</name>
<protein>
    <submittedName>
        <fullName evidence="2">Uncharacterized protein</fullName>
    </submittedName>
</protein>
<dbReference type="AlphaFoldDB" id="K0RU93"/>
<dbReference type="Proteomes" id="UP000266841">
    <property type="component" value="Unassembled WGS sequence"/>
</dbReference>
<sequence length="378" mass="41091">MRWRRSRSEPARTDYEPNDHFTTLERAATLEFIADAARESREHNGAQSFADEIASLAVDEDSLTDEFPCERYESSGLSPRNADVDADVDVEKPMDNKSDSCHSNGYDPVIVSSPELRVQPTKSQNEEKSPLFIEIGHELVEIDLTNDEPTVPGRQVFVSPGTPKDEIDVFVSGTSRDELDGSPNEGIPAVADDEITEDETDKPSEEGDGGAPTTIAEETAKETGLPSDDADTKKSANVGLSTGAVEEITEDKTEMPSKEGQGGNPLSIAEGAKEAGKPSEQPIDAEVVDIKKRDDEGLLAGAPTAIAEETAKEAGMPSELPSDTEIAEMKKRDLSKNFEVVGICTGQEKIRPSTRTKKYVALSTKYELEDEKDKQKKE</sequence>
<feature type="compositionally biased region" description="Basic and acidic residues" evidence="1">
    <location>
        <begin position="89"/>
        <end position="100"/>
    </location>
</feature>
<feature type="region of interest" description="Disordered" evidence="1">
    <location>
        <begin position="145"/>
        <end position="283"/>
    </location>
</feature>
<dbReference type="EMBL" id="AGNL01039803">
    <property type="protein sequence ID" value="EJK52456.1"/>
    <property type="molecule type" value="Genomic_DNA"/>
</dbReference>
<accession>K0RU93</accession>
<evidence type="ECO:0000256" key="1">
    <source>
        <dbReference type="SAM" id="MobiDB-lite"/>
    </source>
</evidence>
<feature type="region of interest" description="Disordered" evidence="1">
    <location>
        <begin position="66"/>
        <end position="130"/>
    </location>
</feature>
<comment type="caution">
    <text evidence="2">The sequence shown here is derived from an EMBL/GenBank/DDBJ whole genome shotgun (WGS) entry which is preliminary data.</text>
</comment>
<evidence type="ECO:0000313" key="3">
    <source>
        <dbReference type="Proteomes" id="UP000266841"/>
    </source>
</evidence>
<gene>
    <name evidence="2" type="ORF">THAOC_28262</name>
</gene>